<dbReference type="PANTHER" id="PTHR36790">
    <property type="entry name" value="MYELIN TRANSCRIPTION FACTOR"/>
    <property type="match status" value="1"/>
</dbReference>
<feature type="coiled-coil region" evidence="1">
    <location>
        <begin position="85"/>
        <end position="112"/>
    </location>
</feature>
<comment type="caution">
    <text evidence="3">The sequence shown here is derived from an EMBL/GenBank/DDBJ whole genome shotgun (WGS) entry which is preliminary data.</text>
</comment>
<evidence type="ECO:0000313" key="3">
    <source>
        <dbReference type="EMBL" id="MCL7025997.1"/>
    </source>
</evidence>
<organism evidence="3 4">
    <name type="scientific">Papaver nudicaule</name>
    <name type="common">Iceland poppy</name>
    <dbReference type="NCBI Taxonomy" id="74823"/>
    <lineage>
        <taxon>Eukaryota</taxon>
        <taxon>Viridiplantae</taxon>
        <taxon>Streptophyta</taxon>
        <taxon>Embryophyta</taxon>
        <taxon>Tracheophyta</taxon>
        <taxon>Spermatophyta</taxon>
        <taxon>Magnoliopsida</taxon>
        <taxon>Ranunculales</taxon>
        <taxon>Papaveraceae</taxon>
        <taxon>Papaveroideae</taxon>
        <taxon>Papaver</taxon>
    </lineage>
</organism>
<dbReference type="PANTHER" id="PTHR36790:SF1">
    <property type="entry name" value="MYELIN TRANSCRIPTION FACTOR"/>
    <property type="match status" value="1"/>
</dbReference>
<evidence type="ECO:0000256" key="1">
    <source>
        <dbReference type="SAM" id="Coils"/>
    </source>
</evidence>
<protein>
    <submittedName>
        <fullName evidence="3">Uncharacterized protein</fullName>
    </submittedName>
</protein>
<evidence type="ECO:0000313" key="4">
    <source>
        <dbReference type="Proteomes" id="UP001177140"/>
    </source>
</evidence>
<dbReference type="AlphaFoldDB" id="A0AA41UZK4"/>
<dbReference type="Proteomes" id="UP001177140">
    <property type="component" value="Unassembled WGS sequence"/>
</dbReference>
<gene>
    <name evidence="3" type="ORF">MKW94_005728</name>
</gene>
<feature type="region of interest" description="Disordered" evidence="2">
    <location>
        <begin position="1"/>
        <end position="30"/>
    </location>
</feature>
<proteinExistence type="predicted"/>
<feature type="compositionally biased region" description="Basic and acidic residues" evidence="2">
    <location>
        <begin position="174"/>
        <end position="193"/>
    </location>
</feature>
<evidence type="ECO:0000256" key="2">
    <source>
        <dbReference type="SAM" id="MobiDB-lite"/>
    </source>
</evidence>
<accession>A0AA41UZK4</accession>
<reference evidence="3" key="1">
    <citation type="submission" date="2022-03" db="EMBL/GenBank/DDBJ databases">
        <title>A functionally conserved STORR gene fusion in Papaver species that diverged 16.8 million years ago.</title>
        <authorList>
            <person name="Catania T."/>
        </authorList>
    </citation>
    <scope>NUCLEOTIDE SEQUENCE</scope>
    <source>
        <strain evidence="3">S-191538</strain>
    </source>
</reference>
<feature type="region of interest" description="Disordered" evidence="2">
    <location>
        <begin position="174"/>
        <end position="213"/>
    </location>
</feature>
<keyword evidence="4" id="KW-1185">Reference proteome</keyword>
<keyword evidence="1" id="KW-0175">Coiled coil</keyword>
<dbReference type="EMBL" id="JAJJMA010051501">
    <property type="protein sequence ID" value="MCL7025997.1"/>
    <property type="molecule type" value="Genomic_DNA"/>
</dbReference>
<sequence length="213" mass="24849">MKNKNGRTPLKLKNIPANPITDDDEVNRKGKGKKSDWIEISLTGKENYPINAVKVEKNINKDLIMNNDNVPMMIESFDSSLAEELGVIRRKLERLRLEKERTEKMLREMDLVLDMEMKEMEMRGKMQKELEMEVVKVQRLNELRSFCMVSETDFLRAARIQSLREIEEAKKIKESQLKEVKSKETENEIDKSEASSSSRLNDDHGMENNLVFV</sequence>
<name>A0AA41UZK4_PAPNU</name>